<feature type="compositionally biased region" description="Low complexity" evidence="1">
    <location>
        <begin position="32"/>
        <end position="44"/>
    </location>
</feature>
<keyword evidence="2" id="KW-1133">Transmembrane helix</keyword>
<reference evidence="3" key="1">
    <citation type="submission" date="2023-10" db="EMBL/GenBank/DDBJ databases">
        <authorList>
            <person name="Chen Y."/>
            <person name="Shah S."/>
            <person name="Dougan E. K."/>
            <person name="Thang M."/>
            <person name="Chan C."/>
        </authorList>
    </citation>
    <scope>NUCLEOTIDE SEQUENCE [LARGE SCALE GENOMIC DNA]</scope>
</reference>
<keyword evidence="2" id="KW-0812">Transmembrane</keyword>
<feature type="region of interest" description="Disordered" evidence="1">
    <location>
        <begin position="32"/>
        <end position="55"/>
    </location>
</feature>
<feature type="non-terminal residue" evidence="3">
    <location>
        <position position="150"/>
    </location>
</feature>
<proteinExistence type="predicted"/>
<evidence type="ECO:0000313" key="3">
    <source>
        <dbReference type="EMBL" id="CAK0793655.1"/>
    </source>
</evidence>
<keyword evidence="4" id="KW-1185">Reference proteome</keyword>
<feature type="transmembrane region" description="Helical" evidence="2">
    <location>
        <begin position="96"/>
        <end position="121"/>
    </location>
</feature>
<feature type="transmembrane region" description="Helical" evidence="2">
    <location>
        <begin position="66"/>
        <end position="90"/>
    </location>
</feature>
<evidence type="ECO:0000256" key="2">
    <source>
        <dbReference type="SAM" id="Phobius"/>
    </source>
</evidence>
<organism evidence="3 4">
    <name type="scientific">Prorocentrum cordatum</name>
    <dbReference type="NCBI Taxonomy" id="2364126"/>
    <lineage>
        <taxon>Eukaryota</taxon>
        <taxon>Sar</taxon>
        <taxon>Alveolata</taxon>
        <taxon>Dinophyceae</taxon>
        <taxon>Prorocentrales</taxon>
        <taxon>Prorocentraceae</taxon>
        <taxon>Prorocentrum</taxon>
    </lineage>
</organism>
<evidence type="ECO:0000256" key="1">
    <source>
        <dbReference type="SAM" id="MobiDB-lite"/>
    </source>
</evidence>
<feature type="non-terminal residue" evidence="3">
    <location>
        <position position="1"/>
    </location>
</feature>
<gene>
    <name evidence="3" type="ORF">PCOR1329_LOCUS3892</name>
</gene>
<dbReference type="EMBL" id="CAUYUJ010001009">
    <property type="protein sequence ID" value="CAK0793655.1"/>
    <property type="molecule type" value="Genomic_DNA"/>
</dbReference>
<comment type="caution">
    <text evidence="3">The sequence shown here is derived from an EMBL/GenBank/DDBJ whole genome shotgun (WGS) entry which is preliminary data.</text>
</comment>
<name>A0ABN9PN18_9DINO</name>
<evidence type="ECO:0000313" key="4">
    <source>
        <dbReference type="Proteomes" id="UP001189429"/>
    </source>
</evidence>
<keyword evidence="2" id="KW-0472">Membrane</keyword>
<sequence length="150" mass="15502">GLSQPPQGTARCGTAPDGGAAAGKLAASGATLPAPLGGAATPSPHEGSPGWDKDPAHRMMVEDWRAAGLTVPAAAVGVLTVLVVSVVLLVEHWEDLVWKGVCGLFIGISAVLLAFFVAHLAGDWCDFRRGWWSTWPSPAARARAEARSRG</sequence>
<dbReference type="Proteomes" id="UP001189429">
    <property type="component" value="Unassembled WGS sequence"/>
</dbReference>
<protein>
    <submittedName>
        <fullName evidence="3">Uncharacterized protein</fullName>
    </submittedName>
</protein>
<accession>A0ABN9PN18</accession>